<evidence type="ECO:0000256" key="1">
    <source>
        <dbReference type="SAM" id="MobiDB-lite"/>
    </source>
</evidence>
<protein>
    <submittedName>
        <fullName evidence="2">Amidinotransferase</fullName>
    </submittedName>
</protein>
<evidence type="ECO:0000313" key="2">
    <source>
        <dbReference type="EMBL" id="PHN05834.1"/>
    </source>
</evidence>
<dbReference type="SUPFAM" id="SSF55909">
    <property type="entry name" value="Pentein"/>
    <property type="match status" value="1"/>
</dbReference>
<dbReference type="Pfam" id="PF19420">
    <property type="entry name" value="DDAH_eukar"/>
    <property type="match status" value="1"/>
</dbReference>
<dbReference type="Proteomes" id="UP000223913">
    <property type="component" value="Unassembled WGS sequence"/>
</dbReference>
<organism evidence="2 3">
    <name type="scientific">Flavilitoribacter nigricans (strain ATCC 23147 / DSM 23189 / NBRC 102662 / NCIMB 1420 / SS-2)</name>
    <name type="common">Lewinella nigricans</name>
    <dbReference type="NCBI Taxonomy" id="1122177"/>
    <lineage>
        <taxon>Bacteria</taxon>
        <taxon>Pseudomonadati</taxon>
        <taxon>Bacteroidota</taxon>
        <taxon>Saprospiria</taxon>
        <taxon>Saprospirales</taxon>
        <taxon>Lewinellaceae</taxon>
        <taxon>Flavilitoribacter</taxon>
    </lineage>
</organism>
<dbReference type="OrthoDB" id="9788268at2"/>
<proteinExistence type="predicted"/>
<keyword evidence="3" id="KW-1185">Reference proteome</keyword>
<dbReference type="InterPro" id="IPR014541">
    <property type="entry name" value="Amdntrnsf_FN0238"/>
</dbReference>
<sequence length="327" mass="37400">MNQITDTILMVRPRHFGYNPETANNNSFQSNDTTLSTAEISKKALGEFDNFVAKLRSAGIRIVVVQDSEQPVKTDAVFPNNWFTTHEQGELVTYPMFSPIRRTERQAYAVATLESGFEINKWVHLEDKELEGRFLEGTGSMILDRMNRIVYACRSIRTDEGLLDEFCRWMGYEAVIFDAYDREGIPIYHTNVMMALGTTYVVICMDAIRNEEQRLILNECFERTGKEVIAISLEQMNSFAGNMLQVSNTDWTRSYLVMSQQAYLSLLPEQIDRISRHSEILSSPLDTIETFGGGSARCMMAEVFLQPKPVEETEESNSQMQGTQDRR</sequence>
<dbReference type="PIRSF" id="PIRSF028188">
    <property type="entry name" value="Amdntrnsf_FN0238"/>
    <property type="match status" value="1"/>
</dbReference>
<accession>A0A2D0NBF4</accession>
<gene>
    <name evidence="2" type="ORF">CRP01_15295</name>
</gene>
<dbReference type="PANTHER" id="PTHR43224">
    <property type="entry name" value="AMIDINOTRANSFERASE"/>
    <property type="match status" value="1"/>
</dbReference>
<dbReference type="EMBL" id="PDUD01000020">
    <property type="protein sequence ID" value="PHN05834.1"/>
    <property type="molecule type" value="Genomic_DNA"/>
</dbReference>
<dbReference type="AlphaFoldDB" id="A0A2D0NBF4"/>
<feature type="compositionally biased region" description="Polar residues" evidence="1">
    <location>
        <begin position="316"/>
        <end position="327"/>
    </location>
</feature>
<comment type="caution">
    <text evidence="2">The sequence shown here is derived from an EMBL/GenBank/DDBJ whole genome shotgun (WGS) entry which is preliminary data.</text>
</comment>
<dbReference type="PANTHER" id="PTHR43224:SF1">
    <property type="entry name" value="AMIDINOTRANSFERASE"/>
    <property type="match status" value="1"/>
</dbReference>
<dbReference type="Gene3D" id="3.75.10.10">
    <property type="entry name" value="L-arginine/glycine Amidinotransferase, Chain A"/>
    <property type="match status" value="1"/>
</dbReference>
<keyword evidence="2" id="KW-0808">Transferase</keyword>
<feature type="region of interest" description="Disordered" evidence="1">
    <location>
        <begin position="307"/>
        <end position="327"/>
    </location>
</feature>
<evidence type="ECO:0000313" key="3">
    <source>
        <dbReference type="Proteomes" id="UP000223913"/>
    </source>
</evidence>
<dbReference type="RefSeq" id="WP_099150924.1">
    <property type="nucleotide sequence ID" value="NZ_PDUD01000020.1"/>
</dbReference>
<dbReference type="NCBIfam" id="NF046062">
    <property type="entry name" value="citrull_CtlX"/>
    <property type="match status" value="1"/>
</dbReference>
<name>A0A2D0NBF4_FLAN2</name>
<reference evidence="2 3" key="1">
    <citation type="submission" date="2017-10" db="EMBL/GenBank/DDBJ databases">
        <title>The draft genome sequence of Lewinella nigricans NBRC 102662.</title>
        <authorList>
            <person name="Wang K."/>
        </authorList>
    </citation>
    <scope>NUCLEOTIDE SEQUENCE [LARGE SCALE GENOMIC DNA]</scope>
    <source>
        <strain evidence="2 3">NBRC 102662</strain>
    </source>
</reference>
<dbReference type="GO" id="GO:0016740">
    <property type="term" value="F:transferase activity"/>
    <property type="evidence" value="ECO:0007669"/>
    <property type="project" value="UniProtKB-KW"/>
</dbReference>